<name>A0A8H4P1B3_9HYPO</name>
<dbReference type="PANTHER" id="PTHR41775">
    <property type="entry name" value="SECRETED PROTEIN-RELATED"/>
    <property type="match status" value="1"/>
</dbReference>
<sequence length="433" mass="47031">MLALSTLLLSSVWHAATAVGHVIQRDFDDSQLAGNDTGNWTEPVRGDYIWTPTCKLPTQKEYPYGMSYNLHDGCPSATGTLNAFMFFVDFPDAVDGGSPKALHDKMVPGATEWYEKASYGKLKLKVTADTSAYHRMPKPIAEYNWMGRNGNGWFIEPYIQDAIDAFTAKGTRSPPEVDVLYIVPTGRAANYMARSITRYEPISTRQGKKVTFKKTVTFGAADWDLNAKTMIHETGHTICLPDYYSFSSYAGLYVGGYSIMAQTEGIAPDFFAWDKYRLGWIQDKAVDCVLEAGSTTHVLTPLAVDGAGKKAVVIAGSETTALIAEVRIPAGVDEKVCAPGVILTTINTRMAAGNGLIKVVDATPGSLGCVGNLDDLNDAALSLTLKGSKSLAYAPVSSLDVPGWDVKVTLVSVKDQEYTIRVDRKTSARTDSW</sequence>
<evidence type="ECO:0000313" key="2">
    <source>
        <dbReference type="EMBL" id="KAF4452311.1"/>
    </source>
</evidence>
<proteinExistence type="predicted"/>
<dbReference type="OrthoDB" id="3941110at2759"/>
<comment type="caution">
    <text evidence="2">The sequence shown here is derived from an EMBL/GenBank/DDBJ whole genome shotgun (WGS) entry which is preliminary data.</text>
</comment>
<evidence type="ECO:0000256" key="1">
    <source>
        <dbReference type="SAM" id="SignalP"/>
    </source>
</evidence>
<dbReference type="PANTHER" id="PTHR41775:SF1">
    <property type="entry name" value="PEPTIDASE M6-LIKE DOMAIN-CONTAINING PROTEIN"/>
    <property type="match status" value="1"/>
</dbReference>
<reference evidence="2" key="1">
    <citation type="submission" date="2020-01" db="EMBL/GenBank/DDBJ databases">
        <title>Identification and distribution of gene clusters putatively required for synthesis of sphingolipid metabolism inhibitors in phylogenetically diverse species of the filamentous fungus Fusarium.</title>
        <authorList>
            <person name="Kim H.-S."/>
            <person name="Busman M."/>
            <person name="Brown D.W."/>
            <person name="Divon H."/>
            <person name="Uhlig S."/>
            <person name="Proctor R.H."/>
        </authorList>
    </citation>
    <scope>NUCLEOTIDE SEQUENCE</scope>
    <source>
        <strain evidence="2">NRRL 53441</strain>
    </source>
</reference>
<feature type="chain" id="PRO_5034083617" description="Peptidase M6-like domain-containing protein" evidence="1">
    <location>
        <begin position="19"/>
        <end position="433"/>
    </location>
</feature>
<keyword evidence="3" id="KW-1185">Reference proteome</keyword>
<accession>A0A8H4P1B3</accession>
<evidence type="ECO:0008006" key="4">
    <source>
        <dbReference type="Google" id="ProtNLM"/>
    </source>
</evidence>
<dbReference type="Proteomes" id="UP000605986">
    <property type="component" value="Unassembled WGS sequence"/>
</dbReference>
<protein>
    <recommendedName>
        <fullName evidence="4">Peptidase M6-like domain-containing protein</fullName>
    </recommendedName>
</protein>
<organism evidence="2 3">
    <name type="scientific">Fusarium austroafricanum</name>
    <dbReference type="NCBI Taxonomy" id="2364996"/>
    <lineage>
        <taxon>Eukaryota</taxon>
        <taxon>Fungi</taxon>
        <taxon>Dikarya</taxon>
        <taxon>Ascomycota</taxon>
        <taxon>Pezizomycotina</taxon>
        <taxon>Sordariomycetes</taxon>
        <taxon>Hypocreomycetidae</taxon>
        <taxon>Hypocreales</taxon>
        <taxon>Nectriaceae</taxon>
        <taxon>Fusarium</taxon>
        <taxon>Fusarium concolor species complex</taxon>
    </lineage>
</organism>
<evidence type="ECO:0000313" key="3">
    <source>
        <dbReference type="Proteomes" id="UP000605986"/>
    </source>
</evidence>
<dbReference type="EMBL" id="JAADJG010000192">
    <property type="protein sequence ID" value="KAF4452311.1"/>
    <property type="molecule type" value="Genomic_DNA"/>
</dbReference>
<gene>
    <name evidence="2" type="ORF">F53441_4829</name>
</gene>
<keyword evidence="1" id="KW-0732">Signal</keyword>
<feature type="signal peptide" evidence="1">
    <location>
        <begin position="1"/>
        <end position="18"/>
    </location>
</feature>
<dbReference type="AlphaFoldDB" id="A0A8H4P1B3"/>